<gene>
    <name evidence="1" type="ORF">DENOEST_2299</name>
</gene>
<name>A0A6S6XWY6_9PROT</name>
<accession>A0A6S6XWY6</accession>
<reference evidence="1 2" key="1">
    <citation type="submission" date="2020-03" db="EMBL/GenBank/DDBJ databases">
        <authorList>
            <consortium name="Genoscope - CEA"/>
            <person name="William W."/>
        </authorList>
    </citation>
    <scope>NUCLEOTIDE SEQUENCE [LARGE SCALE GENOMIC DNA]</scope>
    <source>
        <strain evidence="2">DSM 16959</strain>
    </source>
</reference>
<keyword evidence="2" id="KW-1185">Reference proteome</keyword>
<evidence type="ECO:0000313" key="2">
    <source>
        <dbReference type="Proteomes" id="UP000515733"/>
    </source>
</evidence>
<proteinExistence type="predicted"/>
<dbReference type="AlphaFoldDB" id="A0A6S6XWY6"/>
<sequence>MLGLADGQLDFPQAGGRRDAGEVLAQFFEGVGLELGQMGIHWRGSGLRKPGIIPEKGNQAWWWAGVLSPVRIGVPLPPNWARTSCA</sequence>
<dbReference type="EMBL" id="LR778301">
    <property type="protein sequence ID" value="CAB1369464.1"/>
    <property type="molecule type" value="Genomic_DNA"/>
</dbReference>
<protein>
    <submittedName>
        <fullName evidence="1">Uncharacterized protein</fullName>
    </submittedName>
</protein>
<dbReference type="KEGG" id="doe:DENOEST_2299"/>
<evidence type="ECO:0000313" key="1">
    <source>
        <dbReference type="EMBL" id="CAB1369464.1"/>
    </source>
</evidence>
<dbReference type="Proteomes" id="UP000515733">
    <property type="component" value="Chromosome"/>
</dbReference>
<organism evidence="1 2">
    <name type="scientific">Denitratisoma oestradiolicum</name>
    <dbReference type="NCBI Taxonomy" id="311182"/>
    <lineage>
        <taxon>Bacteria</taxon>
        <taxon>Pseudomonadati</taxon>
        <taxon>Pseudomonadota</taxon>
        <taxon>Betaproteobacteria</taxon>
        <taxon>Nitrosomonadales</taxon>
        <taxon>Sterolibacteriaceae</taxon>
        <taxon>Denitratisoma</taxon>
    </lineage>
</organism>